<dbReference type="Pfam" id="PF08669">
    <property type="entry name" value="GCV_T_C"/>
    <property type="match status" value="1"/>
</dbReference>
<protein>
    <recommendedName>
        <fullName evidence="2">aminomethyltransferase</fullName>
        <ecNumber evidence="2">2.1.2.10</ecNumber>
    </recommendedName>
    <alternativeName>
        <fullName evidence="5">Glycine cleavage system T protein</fullName>
    </alternativeName>
</protein>
<dbReference type="SUPFAM" id="SSF103025">
    <property type="entry name" value="Folate-binding domain"/>
    <property type="match status" value="1"/>
</dbReference>
<evidence type="ECO:0000313" key="11">
    <source>
        <dbReference type="Proteomes" id="UP000005090"/>
    </source>
</evidence>
<dbReference type="PANTHER" id="PTHR43757">
    <property type="entry name" value="AMINOMETHYLTRANSFERASE"/>
    <property type="match status" value="1"/>
</dbReference>
<dbReference type="GO" id="GO:0006546">
    <property type="term" value="P:glycine catabolic process"/>
    <property type="evidence" value="ECO:0007669"/>
    <property type="project" value="InterPro"/>
</dbReference>
<accession>H8GM79</accession>
<dbReference type="GO" id="GO:0005960">
    <property type="term" value="C:glycine cleavage complex"/>
    <property type="evidence" value="ECO:0007669"/>
    <property type="project" value="InterPro"/>
</dbReference>
<dbReference type="PANTHER" id="PTHR43757:SF2">
    <property type="entry name" value="AMINOMETHYLTRANSFERASE, MITOCHONDRIAL"/>
    <property type="match status" value="1"/>
</dbReference>
<evidence type="ECO:0000313" key="10">
    <source>
        <dbReference type="EMBL" id="EIC29440.1"/>
    </source>
</evidence>
<comment type="similarity">
    <text evidence="1">Belongs to the GcvT family.</text>
</comment>
<dbReference type="Gene3D" id="4.10.1250.10">
    <property type="entry name" value="Aminomethyltransferase fragment"/>
    <property type="match status" value="1"/>
</dbReference>
<dbReference type="GO" id="GO:0004047">
    <property type="term" value="F:aminomethyltransferase activity"/>
    <property type="evidence" value="ECO:0007669"/>
    <property type="project" value="UniProtKB-EC"/>
</dbReference>
<dbReference type="InterPro" id="IPR013977">
    <property type="entry name" value="GcvT_C"/>
</dbReference>
<evidence type="ECO:0000256" key="2">
    <source>
        <dbReference type="ARBA" id="ARBA00012616"/>
    </source>
</evidence>
<dbReference type="GO" id="GO:0008483">
    <property type="term" value="F:transaminase activity"/>
    <property type="evidence" value="ECO:0007669"/>
    <property type="project" value="UniProtKB-KW"/>
</dbReference>
<dbReference type="RefSeq" id="WP_005371280.1">
    <property type="nucleotide sequence ID" value="NZ_CM001475.1"/>
</dbReference>
<evidence type="ECO:0000256" key="6">
    <source>
        <dbReference type="ARBA" id="ARBA00047665"/>
    </source>
</evidence>
<evidence type="ECO:0000256" key="5">
    <source>
        <dbReference type="ARBA" id="ARBA00031395"/>
    </source>
</evidence>
<comment type="catalytic activity">
    <reaction evidence="6">
        <text>N(6)-[(R)-S(8)-aminomethyldihydrolipoyl]-L-lysyl-[protein] + (6S)-5,6,7,8-tetrahydrofolate = N(6)-[(R)-dihydrolipoyl]-L-lysyl-[protein] + (6R)-5,10-methylene-5,6,7,8-tetrahydrofolate + NH4(+)</text>
        <dbReference type="Rhea" id="RHEA:16945"/>
        <dbReference type="Rhea" id="RHEA-COMP:10475"/>
        <dbReference type="Rhea" id="RHEA-COMP:10492"/>
        <dbReference type="ChEBI" id="CHEBI:15636"/>
        <dbReference type="ChEBI" id="CHEBI:28938"/>
        <dbReference type="ChEBI" id="CHEBI:57453"/>
        <dbReference type="ChEBI" id="CHEBI:83100"/>
        <dbReference type="ChEBI" id="CHEBI:83143"/>
        <dbReference type="EC" id="2.1.2.10"/>
    </reaction>
</comment>
<evidence type="ECO:0000256" key="7">
    <source>
        <dbReference type="PIRSR" id="PIRSR006487-1"/>
    </source>
</evidence>
<evidence type="ECO:0000259" key="9">
    <source>
        <dbReference type="Pfam" id="PF08669"/>
    </source>
</evidence>
<evidence type="ECO:0000259" key="8">
    <source>
        <dbReference type="Pfam" id="PF01571"/>
    </source>
</evidence>
<dbReference type="HOGENOM" id="CLU_007884_10_0_6"/>
<dbReference type="eggNOG" id="COG0404">
    <property type="taxonomic scope" value="Bacteria"/>
</dbReference>
<evidence type="ECO:0000256" key="1">
    <source>
        <dbReference type="ARBA" id="ARBA00008609"/>
    </source>
</evidence>
<feature type="domain" description="GCVT N-terminal" evidence="8">
    <location>
        <begin position="8"/>
        <end position="253"/>
    </location>
</feature>
<dbReference type="EMBL" id="CM001475">
    <property type="protein sequence ID" value="EIC29440.1"/>
    <property type="molecule type" value="Genomic_DNA"/>
</dbReference>
<dbReference type="InterPro" id="IPR028896">
    <property type="entry name" value="GcvT/YgfZ/DmdA"/>
</dbReference>
<dbReference type="InterPro" id="IPR006223">
    <property type="entry name" value="GcvT"/>
</dbReference>
<dbReference type="SUPFAM" id="SSF101790">
    <property type="entry name" value="Aminomethyltransferase beta-barrel domain"/>
    <property type="match status" value="1"/>
</dbReference>
<feature type="binding site" evidence="7">
    <location>
        <position position="191"/>
    </location>
    <ligand>
        <name>substrate</name>
    </ligand>
</feature>
<dbReference type="NCBIfam" id="NF001567">
    <property type="entry name" value="PRK00389.1"/>
    <property type="match status" value="1"/>
</dbReference>
<dbReference type="Proteomes" id="UP000005090">
    <property type="component" value="Chromosome"/>
</dbReference>
<keyword evidence="4" id="KW-0808">Transferase</keyword>
<dbReference type="Pfam" id="PF01571">
    <property type="entry name" value="GCV_T"/>
    <property type="match status" value="1"/>
</dbReference>
<sequence length="358" mass="38939">MTLKTLPLHALHLELGAKMAPFAGYEMPLHYPAGIIREHLHCRSQAAFFDISHMGQFKVEGAEAAGVLENLTLSDITGLRPGFQKYTVLTLDNGGLLDDIIVSRTRTGLSIIVNAARKDRDFAHLSRSLPDLENLQDRALFALQGPKAEAVIRKFSPAAAELKFMQFAETELDGIACSISRSGYTGEDGFEISVNISEAERLARLLLAEDAVAPAGLGARDTLRLEAGLCLYGHELNEMITPVEAGLAWIIKKGHDRFPGAEKILAQRQHGPAFVRAGLIAEGKAPIREGATLLNDRGQSVGRVTSGSFAPSLAKPVALARLETAYAEAGTTLFAEVRERRVMLSVVPLPFIPHRYRR</sequence>
<gene>
    <name evidence="10" type="ORF">Metal_1665</name>
</gene>
<dbReference type="InterPro" id="IPR027266">
    <property type="entry name" value="TrmE/GcvT-like"/>
</dbReference>
<dbReference type="PIRSF" id="PIRSF006487">
    <property type="entry name" value="GcvT"/>
    <property type="match status" value="1"/>
</dbReference>
<dbReference type="AlphaFoldDB" id="H8GM79"/>
<dbReference type="STRING" id="686340.Metal_1665"/>
<dbReference type="EC" id="2.1.2.10" evidence="2"/>
<dbReference type="Gene3D" id="3.30.1360.120">
    <property type="entry name" value="Probable tRNA modification gtpase trme, domain 1"/>
    <property type="match status" value="1"/>
</dbReference>
<evidence type="ECO:0000256" key="3">
    <source>
        <dbReference type="ARBA" id="ARBA00022576"/>
    </source>
</evidence>
<dbReference type="Gene3D" id="3.30.70.1400">
    <property type="entry name" value="Aminomethyltransferase beta-barrel domains"/>
    <property type="match status" value="1"/>
</dbReference>
<dbReference type="InterPro" id="IPR006222">
    <property type="entry name" value="GCVT_N"/>
</dbReference>
<dbReference type="InterPro" id="IPR029043">
    <property type="entry name" value="GcvT/YgfZ_C"/>
</dbReference>
<proteinExistence type="inferred from homology"/>
<dbReference type="Gene3D" id="2.40.30.110">
    <property type="entry name" value="Aminomethyltransferase beta-barrel domains"/>
    <property type="match status" value="1"/>
</dbReference>
<name>H8GM79_METAL</name>
<dbReference type="NCBIfam" id="NF010093">
    <property type="entry name" value="PRK13579.1"/>
    <property type="match status" value="1"/>
</dbReference>
<reference evidence="10 11" key="1">
    <citation type="journal article" date="2013" name="Genome Announc.">
        <title>Genome Sequence of the Obligate Gammaproteobacterial Methanotroph Methylomicrobium album Strain BG8.</title>
        <authorList>
            <person name="Kits K.D."/>
            <person name="Kalyuzhnaya M.G."/>
            <person name="Klotz M.G."/>
            <person name="Jetten M.S."/>
            <person name="Op den Camp H.J."/>
            <person name="Vuilleumier S."/>
            <person name="Bringel F."/>
            <person name="Dispirito A.A."/>
            <person name="Murrell J.C."/>
            <person name="Bruce D."/>
            <person name="Cheng J.F."/>
            <person name="Copeland A."/>
            <person name="Goodwin L."/>
            <person name="Hauser L."/>
            <person name="Lajus A."/>
            <person name="Land M.L."/>
            <person name="Lapidus A."/>
            <person name="Lucas S."/>
            <person name="Medigue C."/>
            <person name="Pitluck S."/>
            <person name="Woyke T."/>
            <person name="Zeytun A."/>
            <person name="Stein L.Y."/>
        </authorList>
    </citation>
    <scope>NUCLEOTIDE SEQUENCE [LARGE SCALE GENOMIC DNA]</scope>
    <source>
        <strain evidence="10 11">BG8</strain>
    </source>
</reference>
<keyword evidence="11" id="KW-1185">Reference proteome</keyword>
<dbReference type="NCBIfam" id="TIGR00528">
    <property type="entry name" value="gcvT"/>
    <property type="match status" value="1"/>
</dbReference>
<feature type="domain" description="Aminomethyltransferase C-terminal" evidence="9">
    <location>
        <begin position="279"/>
        <end position="351"/>
    </location>
</feature>
<evidence type="ECO:0000256" key="4">
    <source>
        <dbReference type="ARBA" id="ARBA00022679"/>
    </source>
</evidence>
<organism evidence="10 11">
    <name type="scientific">Methylomicrobium album BG8</name>
    <dbReference type="NCBI Taxonomy" id="686340"/>
    <lineage>
        <taxon>Bacteria</taxon>
        <taxon>Pseudomonadati</taxon>
        <taxon>Pseudomonadota</taxon>
        <taxon>Gammaproteobacteria</taxon>
        <taxon>Methylococcales</taxon>
        <taxon>Methylococcaceae</taxon>
        <taxon>Methylomicrobium</taxon>
    </lineage>
</organism>
<keyword evidence="3" id="KW-0032">Aminotransferase</keyword>